<reference evidence="21 22" key="1">
    <citation type="submission" date="2014-04" db="EMBL/GenBank/DDBJ databases">
        <authorList>
            <consortium name="DOE Joint Genome Institute"/>
            <person name="Kuo A."/>
            <person name="Martino E."/>
            <person name="Perotto S."/>
            <person name="Kohler A."/>
            <person name="Nagy L.G."/>
            <person name="Floudas D."/>
            <person name="Copeland A."/>
            <person name="Barry K.W."/>
            <person name="Cichocki N."/>
            <person name="Veneault-Fourrey C."/>
            <person name="LaButti K."/>
            <person name="Lindquist E.A."/>
            <person name="Lipzen A."/>
            <person name="Lundell T."/>
            <person name="Morin E."/>
            <person name="Murat C."/>
            <person name="Sun H."/>
            <person name="Tunlid A."/>
            <person name="Henrissat B."/>
            <person name="Grigoriev I.V."/>
            <person name="Hibbett D.S."/>
            <person name="Martin F."/>
            <person name="Nordberg H.P."/>
            <person name="Cantor M.N."/>
            <person name="Hua S.X."/>
        </authorList>
    </citation>
    <scope>NUCLEOTIDE SEQUENCE [LARGE SCALE GENOMIC DNA]</scope>
    <source>
        <strain evidence="21 22">Zn</strain>
    </source>
</reference>
<feature type="signal peptide" evidence="19">
    <location>
        <begin position="1"/>
        <end position="21"/>
    </location>
</feature>
<feature type="active site" evidence="16">
    <location>
        <position position="136"/>
    </location>
</feature>
<dbReference type="GO" id="GO:0005775">
    <property type="term" value="C:vacuolar lumen"/>
    <property type="evidence" value="ECO:0007669"/>
    <property type="project" value="UniProtKB-SubCell"/>
</dbReference>
<dbReference type="InParanoid" id="A0A0C3H9D6"/>
<dbReference type="PROSITE" id="PS00531">
    <property type="entry name" value="RNASE_T2_2"/>
    <property type="match status" value="1"/>
</dbReference>
<evidence type="ECO:0000256" key="17">
    <source>
        <dbReference type="RuleBase" id="RU004328"/>
    </source>
</evidence>
<protein>
    <recommendedName>
        <fullName evidence="15">Ribonuclease T2-like</fullName>
        <ecNumber evidence="4">4.6.1.19</ecNumber>
    </recommendedName>
</protein>
<sequence length="398" mass="41647">MASLASAAIAVALLAMSGARAGLPVTCSNPQLSCQNTTVVSNTCCFNAPGGQLVQTQFWDTSPSTGYSNSWTIHGLWPDHCDGTYDSSCDSKRAYTNISSILTAAGKSDLLDYMNSYWVDINGQDESFWEHEWSKHGTCISTLDPSCYTSYTPTQEVPDFFQKAVDLFKTLDSYQILSNGGIVPSTTKTYTSAQIQAAFTQSSFGFPATIQCSSGALDEIWYSFNVRGSVQSGTFVPVAPSGSTSNCPSTGIKYLPKSGSPAPTTTGSQPTTTATKTGSTSSTGTTTSYLNAYTGGSQTGCLISAGTWYTSGTCATYTATPSGSGFTLKSSKGSCGISNFAFTCGSGVSGTVFSASNGELAYDGNTNFYASAVPSGQTQETVSTQAESVTVTFQWQSN</sequence>
<dbReference type="InterPro" id="IPR018188">
    <property type="entry name" value="RNase_T2_His_AS_1"/>
</dbReference>
<dbReference type="InterPro" id="IPR057328">
    <property type="entry name" value="RNaseT2L_C"/>
</dbReference>
<feature type="region of interest" description="Disordered" evidence="18">
    <location>
        <begin position="254"/>
        <end position="284"/>
    </location>
</feature>
<evidence type="ECO:0000256" key="19">
    <source>
        <dbReference type="SAM" id="SignalP"/>
    </source>
</evidence>
<dbReference type="InterPro" id="IPR001568">
    <property type="entry name" value="RNase_T2-like"/>
</dbReference>
<organism evidence="21 22">
    <name type="scientific">Oidiodendron maius (strain Zn)</name>
    <dbReference type="NCBI Taxonomy" id="913774"/>
    <lineage>
        <taxon>Eukaryota</taxon>
        <taxon>Fungi</taxon>
        <taxon>Dikarya</taxon>
        <taxon>Ascomycota</taxon>
        <taxon>Pezizomycotina</taxon>
        <taxon>Leotiomycetes</taxon>
        <taxon>Leotiomycetes incertae sedis</taxon>
        <taxon>Myxotrichaceae</taxon>
        <taxon>Oidiodendron</taxon>
    </lineage>
</organism>
<keyword evidence="13" id="KW-0456">Lyase</keyword>
<feature type="chain" id="PRO_5002164955" description="Ribonuclease T2-like" evidence="19">
    <location>
        <begin position="22"/>
        <end position="398"/>
    </location>
</feature>
<evidence type="ECO:0000256" key="1">
    <source>
        <dbReference type="ARBA" id="ARBA00004410"/>
    </source>
</evidence>
<dbReference type="GO" id="GO:0016787">
    <property type="term" value="F:hydrolase activity"/>
    <property type="evidence" value="ECO:0007669"/>
    <property type="project" value="UniProtKB-KW"/>
</dbReference>
<dbReference type="HOGENOM" id="CLU_037966_0_1_1"/>
<comment type="subcellular location">
    <subcellularLocation>
        <location evidence="2">Cytoplasm</location>
    </subcellularLocation>
    <subcellularLocation>
        <location evidence="1">Vacuole lumen</location>
    </subcellularLocation>
</comment>
<evidence type="ECO:0000256" key="16">
    <source>
        <dbReference type="PIRSR" id="PIRSR633697-1"/>
    </source>
</evidence>
<evidence type="ECO:0000256" key="10">
    <source>
        <dbReference type="ARBA" id="ARBA00022801"/>
    </source>
</evidence>
<evidence type="ECO:0000313" key="22">
    <source>
        <dbReference type="Proteomes" id="UP000054321"/>
    </source>
</evidence>
<dbReference type="SUPFAM" id="SSF55895">
    <property type="entry name" value="Ribonuclease Rh-like"/>
    <property type="match status" value="1"/>
</dbReference>
<keyword evidence="7" id="KW-0540">Nuclease</keyword>
<dbReference type="InterPro" id="IPR033697">
    <property type="entry name" value="Ribonuclease_T2_eukaryotic"/>
</dbReference>
<keyword evidence="6" id="KW-0926">Vacuole</keyword>
<accession>A0A0C3H9D6</accession>
<evidence type="ECO:0000256" key="3">
    <source>
        <dbReference type="ARBA" id="ARBA00007469"/>
    </source>
</evidence>
<evidence type="ECO:0000256" key="2">
    <source>
        <dbReference type="ARBA" id="ARBA00004496"/>
    </source>
</evidence>
<dbReference type="PROSITE" id="PS00530">
    <property type="entry name" value="RNASE_T2_1"/>
    <property type="match status" value="1"/>
</dbReference>
<dbReference type="GO" id="GO:0033897">
    <property type="term" value="F:ribonuclease T2 activity"/>
    <property type="evidence" value="ECO:0007669"/>
    <property type="project" value="UniProtKB-EC"/>
</dbReference>
<dbReference type="GO" id="GO:0003723">
    <property type="term" value="F:RNA binding"/>
    <property type="evidence" value="ECO:0007669"/>
    <property type="project" value="InterPro"/>
</dbReference>
<feature type="active site" evidence="16">
    <location>
        <position position="132"/>
    </location>
</feature>
<comment type="similarity">
    <text evidence="3 17">Belongs to the RNase T2 family.</text>
</comment>
<evidence type="ECO:0000256" key="14">
    <source>
        <dbReference type="ARBA" id="ARBA00025494"/>
    </source>
</evidence>
<name>A0A0C3H9D6_OIDMZ</name>
<evidence type="ECO:0000256" key="11">
    <source>
        <dbReference type="ARBA" id="ARBA00023157"/>
    </source>
</evidence>
<feature type="domain" description="RNase T2-like C-terminal" evidence="20">
    <location>
        <begin position="286"/>
        <end position="396"/>
    </location>
</feature>
<dbReference type="PANTHER" id="PTHR11240:SF22">
    <property type="entry name" value="RIBONUCLEASE T2"/>
    <property type="match status" value="1"/>
</dbReference>
<keyword evidence="11" id="KW-1015">Disulfide bond</keyword>
<evidence type="ECO:0000256" key="5">
    <source>
        <dbReference type="ARBA" id="ARBA00022490"/>
    </source>
</evidence>
<dbReference type="GO" id="GO:0005576">
    <property type="term" value="C:extracellular region"/>
    <property type="evidence" value="ECO:0007669"/>
    <property type="project" value="TreeGrafter"/>
</dbReference>
<reference evidence="22" key="2">
    <citation type="submission" date="2015-01" db="EMBL/GenBank/DDBJ databases">
        <title>Evolutionary Origins and Diversification of the Mycorrhizal Mutualists.</title>
        <authorList>
            <consortium name="DOE Joint Genome Institute"/>
            <consortium name="Mycorrhizal Genomics Consortium"/>
            <person name="Kohler A."/>
            <person name="Kuo A."/>
            <person name="Nagy L.G."/>
            <person name="Floudas D."/>
            <person name="Copeland A."/>
            <person name="Barry K.W."/>
            <person name="Cichocki N."/>
            <person name="Veneault-Fourrey C."/>
            <person name="LaButti K."/>
            <person name="Lindquist E.A."/>
            <person name="Lipzen A."/>
            <person name="Lundell T."/>
            <person name="Morin E."/>
            <person name="Murat C."/>
            <person name="Riley R."/>
            <person name="Ohm R."/>
            <person name="Sun H."/>
            <person name="Tunlid A."/>
            <person name="Henrissat B."/>
            <person name="Grigoriev I.V."/>
            <person name="Hibbett D.S."/>
            <person name="Martin F."/>
        </authorList>
    </citation>
    <scope>NUCLEOTIDE SEQUENCE [LARGE SCALE GENOMIC DNA]</scope>
    <source>
        <strain evidence="22">Zn</strain>
    </source>
</reference>
<evidence type="ECO:0000256" key="13">
    <source>
        <dbReference type="ARBA" id="ARBA00023239"/>
    </source>
</evidence>
<dbReference type="InterPro" id="IPR036430">
    <property type="entry name" value="RNase_T2-like_sf"/>
</dbReference>
<evidence type="ECO:0000256" key="7">
    <source>
        <dbReference type="ARBA" id="ARBA00022722"/>
    </source>
</evidence>
<feature type="compositionally biased region" description="Low complexity" evidence="18">
    <location>
        <begin position="256"/>
        <end position="284"/>
    </location>
</feature>
<dbReference type="Pfam" id="PF00445">
    <property type="entry name" value="Ribonuclease_T2"/>
    <property type="match status" value="1"/>
</dbReference>
<evidence type="ECO:0000256" key="12">
    <source>
        <dbReference type="ARBA" id="ARBA00023180"/>
    </source>
</evidence>
<dbReference type="EMBL" id="KN832872">
    <property type="protein sequence ID" value="KIN04861.1"/>
    <property type="molecule type" value="Genomic_DNA"/>
</dbReference>
<evidence type="ECO:0000256" key="18">
    <source>
        <dbReference type="SAM" id="MobiDB-lite"/>
    </source>
</evidence>
<dbReference type="Pfam" id="PF25488">
    <property type="entry name" value="RNaseT2L_C"/>
    <property type="match status" value="1"/>
</dbReference>
<dbReference type="InterPro" id="IPR033130">
    <property type="entry name" value="RNase_T2_His_AS_2"/>
</dbReference>
<evidence type="ECO:0000256" key="9">
    <source>
        <dbReference type="ARBA" id="ARBA00022759"/>
    </source>
</evidence>
<keyword evidence="9" id="KW-0255">Endonuclease</keyword>
<keyword evidence="22" id="KW-1185">Reference proteome</keyword>
<evidence type="ECO:0000259" key="20">
    <source>
        <dbReference type="Pfam" id="PF25488"/>
    </source>
</evidence>
<dbReference type="PANTHER" id="PTHR11240">
    <property type="entry name" value="RIBONUCLEASE T2"/>
    <property type="match status" value="1"/>
</dbReference>
<feature type="active site" evidence="16">
    <location>
        <position position="74"/>
    </location>
</feature>
<keyword evidence="12" id="KW-0325">Glycoprotein</keyword>
<keyword evidence="8 19" id="KW-0732">Signal</keyword>
<keyword evidence="5" id="KW-0963">Cytoplasm</keyword>
<proteinExistence type="inferred from homology"/>
<comment type="function">
    <text evidence="14">Rnase which modulates cell survival under stress conditions. Released from the vacuole to the cytoplasm during stress to promote tRNA and rRNA cleavage and to activate separately a downstream pathway that promotes cell death. Involved in cell size, vacuolar morphology and growth at high temperatures and high salt concentration.</text>
</comment>
<dbReference type="GO" id="GO:0006401">
    <property type="term" value="P:RNA catabolic process"/>
    <property type="evidence" value="ECO:0007669"/>
    <property type="project" value="TreeGrafter"/>
</dbReference>
<dbReference type="FunFam" id="3.90.730.10:FF:000004">
    <property type="entry name" value="Ribonuclease T2-like"/>
    <property type="match status" value="1"/>
</dbReference>
<dbReference type="OrthoDB" id="435754at2759"/>
<gene>
    <name evidence="21" type="ORF">OIDMADRAFT_192336</name>
</gene>
<dbReference type="FunCoup" id="A0A0C3H9D6">
    <property type="interactions" value="154"/>
</dbReference>
<dbReference type="AlphaFoldDB" id="A0A0C3H9D6"/>
<dbReference type="CDD" id="cd01061">
    <property type="entry name" value="RNase_T2_euk"/>
    <property type="match status" value="1"/>
</dbReference>
<evidence type="ECO:0000313" key="21">
    <source>
        <dbReference type="EMBL" id="KIN04861.1"/>
    </source>
</evidence>
<dbReference type="EC" id="4.6.1.19" evidence="4"/>
<evidence type="ECO:0000256" key="6">
    <source>
        <dbReference type="ARBA" id="ARBA00022554"/>
    </source>
</evidence>
<evidence type="ECO:0000256" key="4">
    <source>
        <dbReference type="ARBA" id="ARBA00012571"/>
    </source>
</evidence>
<keyword evidence="10" id="KW-0378">Hydrolase</keyword>
<dbReference type="Gene3D" id="3.90.730.10">
    <property type="entry name" value="Ribonuclease T2-like"/>
    <property type="match status" value="1"/>
</dbReference>
<evidence type="ECO:0000256" key="8">
    <source>
        <dbReference type="ARBA" id="ARBA00022729"/>
    </source>
</evidence>
<dbReference type="Proteomes" id="UP000054321">
    <property type="component" value="Unassembled WGS sequence"/>
</dbReference>
<evidence type="ECO:0000256" key="15">
    <source>
        <dbReference type="ARBA" id="ARBA00071169"/>
    </source>
</evidence>